<organism evidence="11 12">
    <name type="scientific">Abrus precatorius</name>
    <name type="common">Indian licorice</name>
    <name type="synonym">Glycine abrus</name>
    <dbReference type="NCBI Taxonomy" id="3816"/>
    <lineage>
        <taxon>Eukaryota</taxon>
        <taxon>Viridiplantae</taxon>
        <taxon>Streptophyta</taxon>
        <taxon>Embryophyta</taxon>
        <taxon>Tracheophyta</taxon>
        <taxon>Spermatophyta</taxon>
        <taxon>Magnoliopsida</taxon>
        <taxon>eudicotyledons</taxon>
        <taxon>Gunneridae</taxon>
        <taxon>Pentapetalae</taxon>
        <taxon>rosids</taxon>
        <taxon>fabids</taxon>
        <taxon>Fabales</taxon>
        <taxon>Fabaceae</taxon>
        <taxon>Papilionoideae</taxon>
        <taxon>50 kb inversion clade</taxon>
        <taxon>NPAAA clade</taxon>
        <taxon>indigoferoid/millettioid clade</taxon>
        <taxon>Abreae</taxon>
        <taxon>Abrus</taxon>
    </lineage>
</organism>
<evidence type="ECO:0000256" key="8">
    <source>
        <dbReference type="ARBA" id="ARBA00037801"/>
    </source>
</evidence>
<dbReference type="KEGG" id="aprc:113875002"/>
<evidence type="ECO:0000256" key="2">
    <source>
        <dbReference type="ARBA" id="ARBA00022448"/>
    </source>
</evidence>
<name>A0A8B8MKB5_ABRPR</name>
<feature type="domain" description="Syntaxin 6/10/61 N-terminal" evidence="10">
    <location>
        <begin position="11"/>
        <end position="102"/>
    </location>
</feature>
<evidence type="ECO:0000256" key="6">
    <source>
        <dbReference type="ARBA" id="ARBA00023034"/>
    </source>
</evidence>
<keyword evidence="7 9" id="KW-0472">Membrane</keyword>
<dbReference type="CDD" id="cd21442">
    <property type="entry name" value="SNARE_NTD_STX6-like"/>
    <property type="match status" value="1"/>
</dbReference>
<dbReference type="InterPro" id="IPR015260">
    <property type="entry name" value="Syntaxin-6/10/61_N"/>
</dbReference>
<dbReference type="InterPro" id="IPR010989">
    <property type="entry name" value="SNARE"/>
</dbReference>
<proteinExistence type="inferred from homology"/>
<keyword evidence="6" id="KW-0333">Golgi apparatus</keyword>
<evidence type="ECO:0000256" key="3">
    <source>
        <dbReference type="ARBA" id="ARBA00022692"/>
    </source>
</evidence>
<dbReference type="GO" id="GO:0048193">
    <property type="term" value="P:Golgi vesicle transport"/>
    <property type="evidence" value="ECO:0007669"/>
    <property type="project" value="InterPro"/>
</dbReference>
<comment type="similarity">
    <text evidence="1">Belongs to the syntaxin family.</text>
</comment>
<keyword evidence="4" id="KW-0653">Protein transport</keyword>
<dbReference type="PANTHER" id="PTHR34949:SF6">
    <property type="entry name" value="EXPRESSED PROTEIN"/>
    <property type="match status" value="1"/>
</dbReference>
<reference evidence="12" key="2">
    <citation type="submission" date="2025-08" db="UniProtKB">
        <authorList>
            <consortium name="RefSeq"/>
        </authorList>
    </citation>
    <scope>IDENTIFICATION</scope>
    <source>
        <tissue evidence="12">Young leaves</tissue>
    </source>
</reference>
<dbReference type="FunFam" id="1.20.58.90:FF:000004">
    <property type="entry name" value="Syntaxin 10"/>
    <property type="match status" value="1"/>
</dbReference>
<evidence type="ECO:0000313" key="12">
    <source>
        <dbReference type="RefSeq" id="XP_027369186.1"/>
    </source>
</evidence>
<dbReference type="GO" id="GO:0005794">
    <property type="term" value="C:Golgi apparatus"/>
    <property type="evidence" value="ECO:0007669"/>
    <property type="project" value="UniProtKB-SubCell"/>
</dbReference>
<keyword evidence="5 9" id="KW-1133">Transmembrane helix</keyword>
<keyword evidence="3 9" id="KW-0812">Transmembrane</keyword>
<sequence length="342" mass="39074">MASSFDRWEKDPFFRAAEEVQESADRMESTYRIWVHATKDASSMWNSDELCRDLHTAFGTAKWQLEEFERAVRSSYSKSSSEEARNRHRNFITAIDDKIMKVEHLLNESMPPNSKASLPWLRLDEGEQNELALFLSGMPAATTTNNSWSNSRDIESPQLSDQVSARNYSKNFDVSSRWGESEEEISHGHRRVASASADISSWKISVSDDAQQWSSSSGSSGPMHKVASLSGFLSSMESVSKLKWPGNGYRKLKVEDPRKGTDSALLSTAQLNRGNDVCYDRNKSSLDSCDKFYDKQLYGWYGTIQRQLQRSQYQMQYRQHVRIIVWIVVLLCLIALIAFRAM</sequence>
<evidence type="ECO:0000313" key="11">
    <source>
        <dbReference type="Proteomes" id="UP000694853"/>
    </source>
</evidence>
<accession>A0A8B8MKB5</accession>
<dbReference type="RefSeq" id="XP_027369186.1">
    <property type="nucleotide sequence ID" value="XM_027513385.1"/>
</dbReference>
<dbReference type="PANTHER" id="PTHR34949">
    <property type="entry name" value="OS05G0443700 PROTEIN"/>
    <property type="match status" value="1"/>
</dbReference>
<dbReference type="GO" id="GO:0015031">
    <property type="term" value="P:protein transport"/>
    <property type="evidence" value="ECO:0007669"/>
    <property type="project" value="UniProtKB-KW"/>
</dbReference>
<evidence type="ECO:0000256" key="7">
    <source>
        <dbReference type="ARBA" id="ARBA00023136"/>
    </source>
</evidence>
<feature type="transmembrane region" description="Helical" evidence="9">
    <location>
        <begin position="323"/>
        <end position="341"/>
    </location>
</feature>
<keyword evidence="2" id="KW-0813">Transport</keyword>
<protein>
    <submittedName>
        <fullName evidence="12">Uncharacterized protein LOC113875002 isoform X1</fullName>
    </submittedName>
</protein>
<dbReference type="Proteomes" id="UP000694853">
    <property type="component" value="Unplaced"/>
</dbReference>
<dbReference type="Pfam" id="PF09177">
    <property type="entry name" value="STX6_10_61_N"/>
    <property type="match status" value="1"/>
</dbReference>
<evidence type="ECO:0000256" key="5">
    <source>
        <dbReference type="ARBA" id="ARBA00022989"/>
    </source>
</evidence>
<comment type="subcellular location">
    <subcellularLocation>
        <location evidence="8">Golgi apparatus</location>
        <location evidence="8">trans-Golgi network membrane</location>
        <topology evidence="8">Single-pass type IV membrane protein</topology>
    </subcellularLocation>
</comment>
<dbReference type="GeneID" id="113875002"/>
<keyword evidence="11" id="KW-1185">Reference proteome</keyword>
<evidence type="ECO:0000256" key="1">
    <source>
        <dbReference type="ARBA" id="ARBA00009063"/>
    </source>
</evidence>
<dbReference type="GO" id="GO:0016020">
    <property type="term" value="C:membrane"/>
    <property type="evidence" value="ECO:0007669"/>
    <property type="project" value="InterPro"/>
</dbReference>
<evidence type="ECO:0000256" key="4">
    <source>
        <dbReference type="ARBA" id="ARBA00022927"/>
    </source>
</evidence>
<dbReference type="OrthoDB" id="1889309at2759"/>
<dbReference type="SUPFAM" id="SSF47661">
    <property type="entry name" value="t-snare proteins"/>
    <property type="match status" value="1"/>
</dbReference>
<evidence type="ECO:0000256" key="9">
    <source>
        <dbReference type="SAM" id="Phobius"/>
    </source>
</evidence>
<dbReference type="AlphaFoldDB" id="A0A8B8MKB5"/>
<gene>
    <name evidence="12" type="primary">LOC113875002</name>
</gene>
<reference evidence="11" key="1">
    <citation type="journal article" date="2019" name="Toxins">
        <title>Detection of Abrin-Like and Prepropulchellin-Like Toxin Genes and Transcripts Using Whole Genome Sequencing and Full-Length Transcript Sequencing of Abrus precatorius.</title>
        <authorList>
            <person name="Hovde B.T."/>
            <person name="Daligault H.E."/>
            <person name="Hanschen E.R."/>
            <person name="Kunde Y.A."/>
            <person name="Johnson M.B."/>
            <person name="Starkenburg S.R."/>
            <person name="Johnson S.L."/>
        </authorList>
    </citation>
    <scope>NUCLEOTIDE SEQUENCE [LARGE SCALE GENOMIC DNA]</scope>
</reference>
<dbReference type="Gene3D" id="1.20.58.90">
    <property type="match status" value="1"/>
</dbReference>
<evidence type="ECO:0000259" key="10">
    <source>
        <dbReference type="Pfam" id="PF09177"/>
    </source>
</evidence>